<proteinExistence type="predicted"/>
<evidence type="ECO:0000313" key="4">
    <source>
        <dbReference type="Proteomes" id="UP000176944"/>
    </source>
</evidence>
<dbReference type="AlphaFoldDB" id="A0A1D9G997"/>
<evidence type="ECO:0000256" key="1">
    <source>
        <dbReference type="SAM" id="SignalP"/>
    </source>
</evidence>
<evidence type="ECO:0000259" key="2">
    <source>
        <dbReference type="SMART" id="SM00912"/>
    </source>
</evidence>
<dbReference type="Pfam" id="PF05860">
    <property type="entry name" value="TPS"/>
    <property type="match status" value="1"/>
</dbReference>
<feature type="chain" id="PRO_5009441813" evidence="1">
    <location>
        <begin position="28"/>
        <end position="831"/>
    </location>
</feature>
<dbReference type="InterPro" id="IPR008638">
    <property type="entry name" value="FhaB/CdiA-like_TPS"/>
</dbReference>
<accession>A0A1D9G997</accession>
<organism evidence="3 4">
    <name type="scientific">Moorena producens (strain JHB)</name>
    <dbReference type="NCBI Taxonomy" id="1454205"/>
    <lineage>
        <taxon>Bacteria</taxon>
        <taxon>Bacillati</taxon>
        <taxon>Cyanobacteriota</taxon>
        <taxon>Cyanophyceae</taxon>
        <taxon>Coleofasciculales</taxon>
        <taxon>Coleofasciculaceae</taxon>
        <taxon>Moorena</taxon>
    </lineage>
</organism>
<dbReference type="InterPro" id="IPR011050">
    <property type="entry name" value="Pectin_lyase_fold/virulence"/>
</dbReference>
<dbReference type="Proteomes" id="UP000176944">
    <property type="component" value="Chromosome"/>
</dbReference>
<dbReference type="EMBL" id="CP017708">
    <property type="protein sequence ID" value="AOY84202.1"/>
    <property type="molecule type" value="Genomic_DNA"/>
</dbReference>
<gene>
    <name evidence="3" type="ORF">BJP36_34005</name>
</gene>
<dbReference type="SUPFAM" id="SSF51126">
    <property type="entry name" value="Pectin lyase-like"/>
    <property type="match status" value="2"/>
</dbReference>
<dbReference type="NCBIfam" id="TIGR01901">
    <property type="entry name" value="adhes_NPXG"/>
    <property type="match status" value="1"/>
</dbReference>
<keyword evidence="1" id="KW-0732">Signal</keyword>
<name>A0A1D9G997_MOOP1</name>
<feature type="domain" description="Filamentous haemagglutinin FhaB/tRNA nuclease CdiA-like TPS" evidence="2">
    <location>
        <begin position="30"/>
        <end position="142"/>
    </location>
</feature>
<evidence type="ECO:0000313" key="3">
    <source>
        <dbReference type="EMBL" id="AOY84202.1"/>
    </source>
</evidence>
<feature type="signal peptide" evidence="1">
    <location>
        <begin position="1"/>
        <end position="27"/>
    </location>
</feature>
<dbReference type="InterPro" id="IPR012334">
    <property type="entry name" value="Pectin_lyas_fold"/>
</dbReference>
<dbReference type="Gene3D" id="2.160.20.10">
    <property type="entry name" value="Single-stranded right-handed beta-helix, Pectin lyase-like"/>
    <property type="match status" value="2"/>
</dbReference>
<reference evidence="4" key="1">
    <citation type="submission" date="2016-10" db="EMBL/GenBank/DDBJ databases">
        <title>Comparative genomics uncovers the prolific and rare metabolic potential of the cyanobacterial genus Moorea.</title>
        <authorList>
            <person name="Leao T."/>
            <person name="Castelao G."/>
            <person name="Korobeynikov A."/>
            <person name="Monroe E.A."/>
            <person name="Podell S."/>
            <person name="Glukhov E."/>
            <person name="Allen E."/>
            <person name="Gerwick W.H."/>
            <person name="Gerwick L."/>
        </authorList>
    </citation>
    <scope>NUCLEOTIDE SEQUENCE [LARGE SCALE GENOMIC DNA]</scope>
    <source>
        <strain evidence="4">JHB</strain>
    </source>
</reference>
<protein>
    <submittedName>
        <fullName evidence="3">Filamentous hemagglutinin N-terminal domain-containing protein</fullName>
    </submittedName>
</protein>
<sequence>MNQTIQRCYLLGHVFLSSVLIPNIATAQISSDGTLSTTVNSDDGVNFLIESGVRSSDHLFHSFSEFSVPTNGSAFFNNAGDIVNIFSRVTGGNISNIDGLIRANGNANLFLINPAGIIFGNNALLNIGGSFFATTAESVVFGDGLEFSATEPNQAPLLTINITPGLQMGKNPGNITINGPGHTLNGSIFAPFDRSNLGSQLQVQPGNTLALVGGDISLRGGLLSAEGGQIEIAAVGSNNSSAIVQLTPVGSGWDFDLNQLSNNGDIQLTENALVDTSGDTAGSIRLRGASITVGDNSIVLTQNEGSQNAGNTILHGTESVTIGDNDANGSINTFVANLTISSGDGGDLDIITKHLNVFGGADVLTNTFGSGSPGNINIVASESVDMMGFTPDNQRDFHSTLNSLTFSDATAGDLTISTNQLRLALANIFSFTVGEGNGGNITLNVTESIEIVGFIPGISDQSVVSAASFGEGNGGSVEVNTARLLLQDGGVIGASTGSSGNAGIVSINASESVTLLDTLSTGISSFTDISSNVPRPSVGVQRLFGLEPIPSGNAGQIRINTSKLTISGDPDSQDAQIRVRNQGSGNGGELFIKADTINLNYGASITASTFSGEGGNITLDITKGLLLRNGSTITAKADNNGNGGNITINSDLVTLMESSLINANANQGNGGNIAITTQGLFVFPDDSAITASSEFGLDGVITINNPDTDPANGLIELPTELRDRTQQIAEGCRWTATSSFYITGRGGIPQNPSAMVPGGQILSDVRDISDLAIVRAIPEAFDSKADTNTKAPIVEANAWIINEEGNVELIAVVNSSQALDFLRATCGIKED</sequence>
<dbReference type="SMART" id="SM00912">
    <property type="entry name" value="Haemagg_act"/>
    <property type="match status" value="1"/>
</dbReference>